<evidence type="ECO:0000256" key="4">
    <source>
        <dbReference type="ARBA" id="ARBA00022801"/>
    </source>
</evidence>
<protein>
    <recommendedName>
        <fullName evidence="3 7">Beta-galactosidase</fullName>
        <ecNumber evidence="3 7">3.2.1.23</ecNumber>
    </recommendedName>
    <alternativeName>
        <fullName evidence="6 7">Lactase</fullName>
    </alternativeName>
</protein>
<evidence type="ECO:0000313" key="9">
    <source>
        <dbReference type="EMBL" id="MCW7554680.1"/>
    </source>
</evidence>
<dbReference type="EMBL" id="JAPFCC010000001">
    <property type="protein sequence ID" value="MCW7554680.1"/>
    <property type="molecule type" value="Genomic_DNA"/>
</dbReference>
<dbReference type="SUPFAM" id="SSF49303">
    <property type="entry name" value="beta-Galactosidase/glucuronidase domain"/>
    <property type="match status" value="2"/>
</dbReference>
<comment type="catalytic activity">
    <reaction evidence="1 7">
        <text>Hydrolysis of terminal non-reducing beta-D-galactose residues in beta-D-galactosides.</text>
        <dbReference type="EC" id="3.2.1.23"/>
    </reaction>
</comment>
<dbReference type="RefSeq" id="WP_262564440.1">
    <property type="nucleotide sequence ID" value="NZ_JAPFCC010000001.1"/>
</dbReference>
<dbReference type="InterPro" id="IPR014718">
    <property type="entry name" value="GH-type_carb-bd"/>
</dbReference>
<dbReference type="Gene3D" id="3.20.20.80">
    <property type="entry name" value="Glycosidases"/>
    <property type="match status" value="1"/>
</dbReference>
<dbReference type="Proteomes" id="UP001209854">
    <property type="component" value="Unassembled WGS sequence"/>
</dbReference>
<evidence type="ECO:0000256" key="1">
    <source>
        <dbReference type="ARBA" id="ARBA00001412"/>
    </source>
</evidence>
<dbReference type="SUPFAM" id="SSF51445">
    <property type="entry name" value="(Trans)glycosidases"/>
    <property type="match status" value="1"/>
</dbReference>
<comment type="caution">
    <text evidence="9">The sequence shown here is derived from an EMBL/GenBank/DDBJ whole genome shotgun (WGS) entry which is preliminary data.</text>
</comment>
<dbReference type="InterPro" id="IPR023230">
    <property type="entry name" value="Glyco_hydro_2_CS"/>
</dbReference>
<dbReference type="Pfam" id="PF16353">
    <property type="entry name" value="LacZ_4"/>
    <property type="match status" value="1"/>
</dbReference>
<dbReference type="InterPro" id="IPR050347">
    <property type="entry name" value="Bact_Beta-galactosidase"/>
</dbReference>
<name>A0ABT3MZ78_9GAMM</name>
<evidence type="ECO:0000256" key="2">
    <source>
        <dbReference type="ARBA" id="ARBA00007401"/>
    </source>
</evidence>
<dbReference type="InterPro" id="IPR006102">
    <property type="entry name" value="Ig-like_GH2"/>
</dbReference>
<dbReference type="SMART" id="SM01038">
    <property type="entry name" value="Bgal_small_N"/>
    <property type="match status" value="1"/>
</dbReference>
<dbReference type="InterPro" id="IPR006101">
    <property type="entry name" value="Glyco_hydro_2"/>
</dbReference>
<dbReference type="PANTHER" id="PTHR46323">
    <property type="entry name" value="BETA-GALACTOSIDASE"/>
    <property type="match status" value="1"/>
</dbReference>
<keyword evidence="10" id="KW-1185">Reference proteome</keyword>
<dbReference type="InterPro" id="IPR008979">
    <property type="entry name" value="Galactose-bd-like_sf"/>
</dbReference>
<reference evidence="9 10" key="1">
    <citation type="submission" date="2022-10" db="EMBL/GenBank/DDBJ databases">
        <title>High-quality genome sequences of two octocoral-associated bacteria, Endozoicomonas euniceicola EF212 and Endozoicomonas gorgoniicola PS125.</title>
        <authorList>
            <person name="Chiou Y.-J."/>
            <person name="Chen Y.-H."/>
        </authorList>
    </citation>
    <scope>NUCLEOTIDE SEQUENCE [LARGE SCALE GENOMIC DNA]</scope>
    <source>
        <strain evidence="9 10">PS125</strain>
    </source>
</reference>
<keyword evidence="4 7" id="KW-0378">Hydrolase</keyword>
<evidence type="ECO:0000256" key="5">
    <source>
        <dbReference type="ARBA" id="ARBA00023295"/>
    </source>
</evidence>
<sequence>MSLLIRRDWENPEVTSWNRLKAHSPLQSWSSEVSALNGVVSDRKIILDGDWDFGLFSSPESVPASFPEKGVTESQTTIKVPGNWQTQGHDKPIYTNVKYPFPCKPPFVPEDNPTGCYSTTFQLPENWEADSQTRIIFDGVNSAFYLWCNGEMVGYSQDSRLAAAFDLTPYLQSGENRLCVMVIRWSDGSYLEDQDMWWLSGIYRSVTLLNKPACHIADVRITPDLDHYYNNGSLNIVVDTCQGQNLSVRSTLYFGETVIDSKTQTVGIPLVDEKGGYDDRCAIDFDVTAPKLWSAEEPNLYRLTVTLIDTDSGKAFETEAYDVGFRKVEIKNGLLTLNGSPLMIRGVNKHEHNPATGHFETVEDVREHLLLIKQSNFNAVRCSHYPHQPAFYQLCDELGLYVVDEANIETHGMTPMSKLADDPRWLSAFMERTTRMVARDFNHPSIILWSLGNESGYGAAHDAMYQWIKRTDPSRPVQYEGGGSNTAATDIICPMYARTDQDLPQPWYDAPKWALNKWVGEPGVNRPIILCEYAHAMGNSLGGFAEYWEAFRKHERLQGGFIWDWVDQGLDKYDENGKHYWAYGGDFGDEINDRQFCINGLVFPDKTPHPTLHEAKRAQQPFTFELIEGDRLMLMVTSEYNFIKTENHRISWELIADQEAAGAERLTTGEAKLNIAPGECQQIIIELPDTELGALPRLDIAITQPEATTWSAAGHEVARQQFMLREPLMVNKRSSSRKAAVIRESETDYSISAGNNQWLLNKNKGQLTSWIKNDKEQLLEPLEDNFFRAPLDNDIGVSEVDRPDPNAWMARWQRAGLFNLVHRCVAIECDHEQGIVTAHHEYFAAEQAEQPIIKTLWTYRFSADGEMEIAVEAQLDPSLPPLPRVGASLRLKHKPETVTWLGRGPHENYPDRKLSADIGQWTEATDALHTPYIFPSENGLRCDTRNLSLGDVTVKGDFHFGVSPYGQAQLARALHTNELKEGKGLFVYLDGFHMGIGGDDSWSPSIRPEYQLKDSSYQWSFELS</sequence>
<dbReference type="Gene3D" id="2.60.120.260">
    <property type="entry name" value="Galactose-binding domain-like"/>
    <property type="match status" value="1"/>
</dbReference>
<dbReference type="GO" id="GO:0004565">
    <property type="term" value="F:beta-galactosidase activity"/>
    <property type="evidence" value="ECO:0007669"/>
    <property type="project" value="UniProtKB-EC"/>
</dbReference>
<dbReference type="Gene3D" id="2.70.98.10">
    <property type="match status" value="1"/>
</dbReference>
<accession>A0ABT3MZ78</accession>
<keyword evidence="5 7" id="KW-0326">Glycosidase</keyword>
<dbReference type="InterPro" id="IPR011013">
    <property type="entry name" value="Gal_mutarotase_sf_dom"/>
</dbReference>
<evidence type="ECO:0000313" key="10">
    <source>
        <dbReference type="Proteomes" id="UP001209854"/>
    </source>
</evidence>
<evidence type="ECO:0000256" key="6">
    <source>
        <dbReference type="ARBA" id="ARBA00032230"/>
    </source>
</evidence>
<dbReference type="SUPFAM" id="SSF74650">
    <property type="entry name" value="Galactose mutarotase-like"/>
    <property type="match status" value="1"/>
</dbReference>
<comment type="similarity">
    <text evidence="2 7">Belongs to the glycosyl hydrolase 2 family.</text>
</comment>
<dbReference type="Gene3D" id="2.60.40.10">
    <property type="entry name" value="Immunoglobulins"/>
    <property type="match status" value="2"/>
</dbReference>
<proteinExistence type="inferred from homology"/>
<dbReference type="Pfam" id="PF02929">
    <property type="entry name" value="Bgal_small_N"/>
    <property type="match status" value="1"/>
</dbReference>
<organism evidence="9 10">
    <name type="scientific">Endozoicomonas gorgoniicola</name>
    <dbReference type="NCBI Taxonomy" id="1234144"/>
    <lineage>
        <taxon>Bacteria</taxon>
        <taxon>Pseudomonadati</taxon>
        <taxon>Pseudomonadota</taxon>
        <taxon>Gammaproteobacteria</taxon>
        <taxon>Oceanospirillales</taxon>
        <taxon>Endozoicomonadaceae</taxon>
        <taxon>Endozoicomonas</taxon>
    </lineage>
</organism>
<dbReference type="InterPro" id="IPR006104">
    <property type="entry name" value="Glyco_hydro_2_N"/>
</dbReference>
<dbReference type="EC" id="3.2.1.23" evidence="3 7"/>
<dbReference type="InterPro" id="IPR032312">
    <property type="entry name" value="LacZ_4"/>
</dbReference>
<dbReference type="InterPro" id="IPR004199">
    <property type="entry name" value="B-gal_small/dom_5"/>
</dbReference>
<dbReference type="NCBIfam" id="NF007074">
    <property type="entry name" value="PRK09525.1"/>
    <property type="match status" value="1"/>
</dbReference>
<dbReference type="Pfam" id="PF02837">
    <property type="entry name" value="Glyco_hydro_2_N"/>
    <property type="match status" value="1"/>
</dbReference>
<gene>
    <name evidence="9" type="ORF">NX722_19060</name>
</gene>
<dbReference type="Pfam" id="PF02836">
    <property type="entry name" value="Glyco_hydro_2_C"/>
    <property type="match status" value="1"/>
</dbReference>
<dbReference type="InterPro" id="IPR036156">
    <property type="entry name" value="Beta-gal/glucu_dom_sf"/>
</dbReference>
<evidence type="ECO:0000256" key="7">
    <source>
        <dbReference type="RuleBase" id="RU361154"/>
    </source>
</evidence>
<dbReference type="SUPFAM" id="SSF49785">
    <property type="entry name" value="Galactose-binding domain-like"/>
    <property type="match status" value="1"/>
</dbReference>
<evidence type="ECO:0000256" key="3">
    <source>
        <dbReference type="ARBA" id="ARBA00012756"/>
    </source>
</evidence>
<dbReference type="Pfam" id="PF00703">
    <property type="entry name" value="Glyco_hydro_2"/>
    <property type="match status" value="1"/>
</dbReference>
<dbReference type="PRINTS" id="PR00132">
    <property type="entry name" value="GLHYDRLASE2"/>
</dbReference>
<feature type="domain" description="Beta galactosidase small chain/" evidence="8">
    <location>
        <begin position="750"/>
        <end position="1024"/>
    </location>
</feature>
<dbReference type="InterPro" id="IPR017853">
    <property type="entry name" value="GH"/>
</dbReference>
<dbReference type="PROSITE" id="PS00719">
    <property type="entry name" value="GLYCOSYL_HYDROL_F2_1"/>
    <property type="match status" value="1"/>
</dbReference>
<dbReference type="InterPro" id="IPR013783">
    <property type="entry name" value="Ig-like_fold"/>
</dbReference>
<dbReference type="InterPro" id="IPR006103">
    <property type="entry name" value="Glyco_hydro_2_cat"/>
</dbReference>
<dbReference type="PANTHER" id="PTHR46323:SF2">
    <property type="entry name" value="BETA-GALACTOSIDASE"/>
    <property type="match status" value="1"/>
</dbReference>
<evidence type="ECO:0000259" key="8">
    <source>
        <dbReference type="SMART" id="SM01038"/>
    </source>
</evidence>